<evidence type="ECO:0000313" key="2">
    <source>
        <dbReference type="Proteomes" id="UP000193484"/>
    </source>
</evidence>
<dbReference type="Proteomes" id="UP000193484">
    <property type="component" value="Unassembled WGS sequence"/>
</dbReference>
<reference evidence="1 2" key="1">
    <citation type="submission" date="2016-01" db="EMBL/GenBank/DDBJ databases">
        <title>The new phylogeny of the genus Mycobacterium.</title>
        <authorList>
            <person name="Tarcisio F."/>
            <person name="Conor M."/>
            <person name="Antonella G."/>
            <person name="Elisabetta G."/>
            <person name="Giulia F.S."/>
            <person name="Sara T."/>
            <person name="Anna F."/>
            <person name="Clotilde B."/>
            <person name="Roberto B."/>
            <person name="Veronica D.S."/>
            <person name="Fabio R."/>
            <person name="Monica P."/>
            <person name="Olivier J."/>
            <person name="Enrico T."/>
            <person name="Nicola S."/>
        </authorList>
    </citation>
    <scope>NUCLEOTIDE SEQUENCE [LARGE SCALE GENOMIC DNA]</scope>
    <source>
        <strain evidence="1 2">DSM 44179</strain>
    </source>
</reference>
<dbReference type="GO" id="GO:0004553">
    <property type="term" value="F:hydrolase activity, hydrolyzing O-glycosyl compounds"/>
    <property type="evidence" value="ECO:0007669"/>
    <property type="project" value="InterPro"/>
</dbReference>
<dbReference type="GO" id="GO:0030247">
    <property type="term" value="F:polysaccharide binding"/>
    <property type="evidence" value="ECO:0007669"/>
    <property type="project" value="UniProtKB-UniRule"/>
</dbReference>
<dbReference type="InterPro" id="IPR001919">
    <property type="entry name" value="CBD2"/>
</dbReference>
<dbReference type="EMBL" id="LQOJ01000037">
    <property type="protein sequence ID" value="ORV03546.1"/>
    <property type="molecule type" value="Genomic_DNA"/>
</dbReference>
<dbReference type="AlphaFoldDB" id="A0A1X1RDN0"/>
<protein>
    <submittedName>
        <fullName evidence="1">Uncharacterized protein</fullName>
    </submittedName>
</protein>
<dbReference type="SMART" id="SM00637">
    <property type="entry name" value="CBD_II"/>
    <property type="match status" value="1"/>
</dbReference>
<comment type="caution">
    <text evidence="1">The sequence shown here is derived from an EMBL/GenBank/DDBJ whole genome shotgun (WGS) entry which is preliminary data.</text>
</comment>
<name>A0A1X1RDN0_MYCFA</name>
<evidence type="ECO:0000313" key="1">
    <source>
        <dbReference type="EMBL" id="ORV03546.1"/>
    </source>
</evidence>
<sequence>MGAAKTVLMRWRAALHLVAAALIVAAGGVTLAPSAHAAVATASVTVSSTWQTGFIGHFTITNYSTVPMTDWRLEFDLPVGESIRHSWSSSVTQYGTRWVLTPANWNRIIPPGGTATGGMRGVLSGFYVPPSNCLLNGQIPCS</sequence>
<dbReference type="Pfam" id="PF00553">
    <property type="entry name" value="CBM_2"/>
    <property type="match status" value="1"/>
</dbReference>
<gene>
    <name evidence="1" type="ORF">AWC04_10490</name>
</gene>
<dbReference type="STRING" id="1793.AWC04_10490"/>
<dbReference type="InterPro" id="IPR012291">
    <property type="entry name" value="CBM2_carb-bd_dom_sf"/>
</dbReference>
<dbReference type="InterPro" id="IPR008965">
    <property type="entry name" value="CBM2/CBM3_carb-bd_dom_sf"/>
</dbReference>
<dbReference type="PROSITE" id="PS51173">
    <property type="entry name" value="CBM2"/>
    <property type="match status" value="1"/>
</dbReference>
<proteinExistence type="predicted"/>
<accession>A0A1X1RDN0</accession>
<dbReference type="RefSeq" id="WP_085095850.1">
    <property type="nucleotide sequence ID" value="NZ_AP022603.1"/>
</dbReference>
<dbReference type="Gene3D" id="2.60.40.290">
    <property type="match status" value="1"/>
</dbReference>
<dbReference type="OrthoDB" id="5172397at2"/>
<dbReference type="GO" id="GO:0005975">
    <property type="term" value="P:carbohydrate metabolic process"/>
    <property type="evidence" value="ECO:0007669"/>
    <property type="project" value="InterPro"/>
</dbReference>
<keyword evidence="2" id="KW-1185">Reference proteome</keyword>
<dbReference type="SUPFAM" id="SSF49384">
    <property type="entry name" value="Carbohydrate-binding domain"/>
    <property type="match status" value="1"/>
</dbReference>
<organism evidence="1 2">
    <name type="scientific">Mycolicibacterium fallax</name>
    <name type="common">Mycobacterium fallax</name>
    <dbReference type="NCBI Taxonomy" id="1793"/>
    <lineage>
        <taxon>Bacteria</taxon>
        <taxon>Bacillati</taxon>
        <taxon>Actinomycetota</taxon>
        <taxon>Actinomycetes</taxon>
        <taxon>Mycobacteriales</taxon>
        <taxon>Mycobacteriaceae</taxon>
        <taxon>Mycolicibacterium</taxon>
    </lineage>
</organism>